<dbReference type="CDD" id="cd03784">
    <property type="entry name" value="GT1_Gtf-like"/>
    <property type="match status" value="1"/>
</dbReference>
<evidence type="ECO:0000256" key="3">
    <source>
        <dbReference type="ARBA" id="ARBA00022679"/>
    </source>
</evidence>
<dbReference type="STRING" id="1965070.A0A443QQ93"/>
<evidence type="ECO:0000256" key="1">
    <source>
        <dbReference type="ARBA" id="ARBA00009995"/>
    </source>
</evidence>
<comment type="subcellular location">
    <subcellularLocation>
        <location evidence="5">Membrane</location>
        <topology evidence="5">Single-pass membrane protein</topology>
    </subcellularLocation>
</comment>
<evidence type="ECO:0000256" key="2">
    <source>
        <dbReference type="ARBA" id="ARBA00022676"/>
    </source>
</evidence>
<evidence type="ECO:0000313" key="7">
    <source>
        <dbReference type="Proteomes" id="UP000285301"/>
    </source>
</evidence>
<gene>
    <name evidence="6" type="ORF">B4U79_03097</name>
</gene>
<keyword evidence="5" id="KW-0472">Membrane</keyword>
<dbReference type="AlphaFoldDB" id="A0A443QQ93"/>
<evidence type="ECO:0000313" key="6">
    <source>
        <dbReference type="EMBL" id="RWS05205.1"/>
    </source>
</evidence>
<feature type="transmembrane region" description="Helical" evidence="5">
    <location>
        <begin position="6"/>
        <end position="29"/>
    </location>
</feature>
<keyword evidence="5" id="KW-0812">Transmembrane</keyword>
<dbReference type="EMBL" id="NCKU01004955">
    <property type="protein sequence ID" value="RWS05205.1"/>
    <property type="molecule type" value="Genomic_DNA"/>
</dbReference>
<comment type="similarity">
    <text evidence="1 4">Belongs to the UDP-glycosyltransferase family.</text>
</comment>
<keyword evidence="3 4" id="KW-0808">Transferase</keyword>
<evidence type="ECO:0000256" key="4">
    <source>
        <dbReference type="RuleBase" id="RU003718"/>
    </source>
</evidence>
<dbReference type="InterPro" id="IPR050271">
    <property type="entry name" value="UDP-glycosyltransferase"/>
</dbReference>
<name>A0A443QQ93_9ACAR</name>
<dbReference type="InterPro" id="IPR002213">
    <property type="entry name" value="UDP_glucos_trans"/>
</dbReference>
<dbReference type="EC" id="2.4.1.17" evidence="5"/>
<keyword evidence="7" id="KW-1185">Reference proteome</keyword>
<dbReference type="Gene3D" id="3.40.50.2000">
    <property type="entry name" value="Glycogen Phosphorylase B"/>
    <property type="match status" value="2"/>
</dbReference>
<keyword evidence="5" id="KW-1133">Transmembrane helix</keyword>
<accession>A0A443QQ93</accession>
<dbReference type="GO" id="GO:0015020">
    <property type="term" value="F:glucuronosyltransferase activity"/>
    <property type="evidence" value="ECO:0007669"/>
    <property type="project" value="UniProtKB-EC"/>
</dbReference>
<keyword evidence="2 4" id="KW-0328">Glycosyltransferase</keyword>
<organism evidence="6 7">
    <name type="scientific">Dinothrombium tinctorium</name>
    <dbReference type="NCBI Taxonomy" id="1965070"/>
    <lineage>
        <taxon>Eukaryota</taxon>
        <taxon>Metazoa</taxon>
        <taxon>Ecdysozoa</taxon>
        <taxon>Arthropoda</taxon>
        <taxon>Chelicerata</taxon>
        <taxon>Arachnida</taxon>
        <taxon>Acari</taxon>
        <taxon>Acariformes</taxon>
        <taxon>Trombidiformes</taxon>
        <taxon>Prostigmata</taxon>
        <taxon>Anystina</taxon>
        <taxon>Parasitengona</taxon>
        <taxon>Trombidioidea</taxon>
        <taxon>Trombidiidae</taxon>
        <taxon>Dinothrombium</taxon>
    </lineage>
</organism>
<dbReference type="GO" id="GO:0016020">
    <property type="term" value="C:membrane"/>
    <property type="evidence" value="ECO:0007669"/>
    <property type="project" value="UniProtKB-SubCell"/>
</dbReference>
<evidence type="ECO:0000256" key="5">
    <source>
        <dbReference type="RuleBase" id="RU362059"/>
    </source>
</evidence>
<dbReference type="OrthoDB" id="5835829at2759"/>
<comment type="caution">
    <text evidence="6">The sequence shown here is derived from an EMBL/GenBank/DDBJ whole genome shotgun (WGS) entry which is preliminary data.</text>
</comment>
<dbReference type="Proteomes" id="UP000285301">
    <property type="component" value="Unassembled WGS sequence"/>
</dbReference>
<proteinExistence type="inferred from homology"/>
<dbReference type="Pfam" id="PF00201">
    <property type="entry name" value="UDPGT"/>
    <property type="match status" value="1"/>
</dbReference>
<dbReference type="SUPFAM" id="SSF53756">
    <property type="entry name" value="UDP-Glycosyltransferase/glycogen phosphorylase"/>
    <property type="match status" value="1"/>
</dbReference>
<sequence length="431" mass="49973">MYNKKLTILCYAINATGHINALLGIAFALRRRNHRVVFITAKSREGTFLKIGFKEETYEENPIDNRTIESNINSSSEEFKKPAIEQVQWVVNTFERGVERIKFMEKRMREIVSKVKPDVIVIDDIIPHPCFIHSNAPLVYTNSISPLFAIDDERLPPGFFGLPLNERSEWESSRKIFDALKEKVWNKMNNWLEENGIQKLAKFRVQHRSSNLNIYMYPKPLMEDFLRLCPLGEEWMGLDHSIRESVEKFNLPENFKRENERLIYLSMGSLVSIIAELMSHLTQILSKCKHKIIVVTGKSHQEYNLAENMWGEPFLPQLEILPLVDLVITHGGNNTFVETLYFGKPMIVLPVFGDQHDNAQRAVEAKIGFKFNPFSVTENELLNAIDDLLNDNEISERVRKISKHMRESNALNDVVERIEQIAKYPKIPTIM</sequence>
<protein>
    <recommendedName>
        <fullName evidence="5">UDP-glucuronosyltransferase</fullName>
        <ecNumber evidence="5">2.4.1.17</ecNumber>
    </recommendedName>
</protein>
<comment type="catalytic activity">
    <reaction evidence="5">
        <text>glucuronate acceptor + UDP-alpha-D-glucuronate = acceptor beta-D-glucuronoside + UDP + H(+)</text>
        <dbReference type="Rhea" id="RHEA:21032"/>
        <dbReference type="ChEBI" id="CHEBI:15378"/>
        <dbReference type="ChEBI" id="CHEBI:58052"/>
        <dbReference type="ChEBI" id="CHEBI:58223"/>
        <dbReference type="ChEBI" id="CHEBI:132367"/>
        <dbReference type="ChEBI" id="CHEBI:132368"/>
        <dbReference type="EC" id="2.4.1.17"/>
    </reaction>
</comment>
<dbReference type="PROSITE" id="PS00375">
    <property type="entry name" value="UDPGT"/>
    <property type="match status" value="1"/>
</dbReference>
<dbReference type="InterPro" id="IPR035595">
    <property type="entry name" value="UDP_glycos_trans_CS"/>
</dbReference>
<dbReference type="PANTHER" id="PTHR48043:SF145">
    <property type="entry name" value="FI06409P-RELATED"/>
    <property type="match status" value="1"/>
</dbReference>
<reference evidence="6 7" key="1">
    <citation type="journal article" date="2018" name="Gigascience">
        <title>Genomes of trombidid mites reveal novel predicted allergens and laterally-transferred genes associated with secondary metabolism.</title>
        <authorList>
            <person name="Dong X."/>
            <person name="Chaisiri K."/>
            <person name="Xia D."/>
            <person name="Armstrong S.D."/>
            <person name="Fang Y."/>
            <person name="Donnelly M.J."/>
            <person name="Kadowaki T."/>
            <person name="McGarry J.W."/>
            <person name="Darby A.C."/>
            <person name="Makepeace B.L."/>
        </authorList>
    </citation>
    <scope>NUCLEOTIDE SEQUENCE [LARGE SCALE GENOMIC DNA]</scope>
    <source>
        <strain evidence="6">UoL-WK</strain>
    </source>
</reference>
<dbReference type="PANTHER" id="PTHR48043">
    <property type="entry name" value="EG:EG0003.4 PROTEIN-RELATED"/>
    <property type="match status" value="1"/>
</dbReference>